<proteinExistence type="predicted"/>
<keyword evidence="1" id="KW-1133">Transmembrane helix</keyword>
<feature type="transmembrane region" description="Helical" evidence="1">
    <location>
        <begin position="61"/>
        <end position="82"/>
    </location>
</feature>
<dbReference type="AlphaFoldDB" id="A0A2M8KIF8"/>
<dbReference type="Proteomes" id="UP000231086">
    <property type="component" value="Unassembled WGS sequence"/>
</dbReference>
<feature type="transmembrane region" description="Helical" evidence="1">
    <location>
        <begin position="94"/>
        <end position="122"/>
    </location>
</feature>
<protein>
    <recommendedName>
        <fullName evidence="4">Rod shape-determining protein MreD</fullName>
    </recommendedName>
</protein>
<dbReference type="EMBL" id="PFEA01000043">
    <property type="protein sequence ID" value="PJE59700.1"/>
    <property type="molecule type" value="Genomic_DNA"/>
</dbReference>
<name>A0A2M8KIF8_9BACT</name>
<reference evidence="3" key="1">
    <citation type="submission" date="2017-09" db="EMBL/GenBank/DDBJ databases">
        <title>Depth-based differentiation of microbial function through sediment-hosted aquifers and enrichment of novel symbionts in the deep terrestrial subsurface.</title>
        <authorList>
            <person name="Probst A.J."/>
            <person name="Ladd B."/>
            <person name="Jarett J.K."/>
            <person name="Geller-Mcgrath D.E."/>
            <person name="Sieber C.M.K."/>
            <person name="Emerson J.B."/>
            <person name="Anantharaman K."/>
            <person name="Thomas B.C."/>
            <person name="Malmstrom R."/>
            <person name="Stieglmeier M."/>
            <person name="Klingl A."/>
            <person name="Woyke T."/>
            <person name="Ryan C.M."/>
            <person name="Banfield J.F."/>
        </authorList>
    </citation>
    <scope>NUCLEOTIDE SEQUENCE [LARGE SCALE GENOMIC DNA]</scope>
</reference>
<keyword evidence="1" id="KW-0812">Transmembrane</keyword>
<gene>
    <name evidence="2" type="ORF">COU85_02305</name>
</gene>
<feature type="transmembrane region" description="Helical" evidence="1">
    <location>
        <begin position="6"/>
        <end position="24"/>
    </location>
</feature>
<feature type="transmembrane region" description="Helical" evidence="1">
    <location>
        <begin position="31"/>
        <end position="55"/>
    </location>
</feature>
<evidence type="ECO:0000313" key="3">
    <source>
        <dbReference type="Proteomes" id="UP000231086"/>
    </source>
</evidence>
<feature type="transmembrane region" description="Helical" evidence="1">
    <location>
        <begin position="134"/>
        <end position="155"/>
    </location>
</feature>
<evidence type="ECO:0008006" key="4">
    <source>
        <dbReference type="Google" id="ProtNLM"/>
    </source>
</evidence>
<evidence type="ECO:0000256" key="1">
    <source>
        <dbReference type="SAM" id="Phobius"/>
    </source>
</evidence>
<evidence type="ECO:0000313" key="2">
    <source>
        <dbReference type="EMBL" id="PJE59700.1"/>
    </source>
</evidence>
<keyword evidence="1" id="KW-0472">Membrane</keyword>
<comment type="caution">
    <text evidence="2">The sequence shown here is derived from an EMBL/GenBank/DDBJ whole genome shotgun (WGS) entry which is preliminary data.</text>
</comment>
<sequence length="164" mass="18655">MLKIILLTLFFFLVVGQFTFLASWPQLVWGLILIFILIGFSFWSVLIPALIWGFFWDVLSGSFFGQHLIFSVLLTVFFFWLAKEKLSIERNLASCLAFISLGFLFFALSQAAALFIGVGVVAVSWGQILLGATFWAHLLLNILIAVLLFFIFNFFEVKVRLKNA</sequence>
<accession>A0A2M8KIF8</accession>
<organism evidence="2 3">
    <name type="scientific">Candidatus Portnoybacteria bacterium CG10_big_fil_rev_8_21_14_0_10_44_7</name>
    <dbReference type="NCBI Taxonomy" id="1974816"/>
    <lineage>
        <taxon>Bacteria</taxon>
        <taxon>Candidatus Portnoyibacteriota</taxon>
    </lineage>
</organism>